<keyword evidence="2" id="KW-0812">Transmembrane</keyword>
<evidence type="ECO:0000256" key="2">
    <source>
        <dbReference type="SAM" id="Phobius"/>
    </source>
</evidence>
<dbReference type="Proteomes" id="UP000035681">
    <property type="component" value="Unplaced"/>
</dbReference>
<feature type="compositionally biased region" description="Basic and acidic residues" evidence="1">
    <location>
        <begin position="719"/>
        <end position="728"/>
    </location>
</feature>
<organism evidence="6">
    <name type="scientific">Strongyloides stercoralis</name>
    <name type="common">Threadworm</name>
    <dbReference type="NCBI Taxonomy" id="6248"/>
    <lineage>
        <taxon>Eukaryota</taxon>
        <taxon>Metazoa</taxon>
        <taxon>Ecdysozoa</taxon>
        <taxon>Nematoda</taxon>
        <taxon>Chromadorea</taxon>
        <taxon>Rhabditida</taxon>
        <taxon>Tylenchina</taxon>
        <taxon>Panagrolaimomorpha</taxon>
        <taxon>Strongyloidoidea</taxon>
        <taxon>Strongyloididae</taxon>
        <taxon>Strongyloides</taxon>
    </lineage>
</organism>
<dbReference type="InterPro" id="IPR052728">
    <property type="entry name" value="O2_lipid_transport_reg"/>
</dbReference>
<dbReference type="PANTHER" id="PTHR11161">
    <property type="entry name" value="O-ACYLTRANSFERASE"/>
    <property type="match status" value="1"/>
</dbReference>
<evidence type="ECO:0000259" key="4">
    <source>
        <dbReference type="SMART" id="SM00703"/>
    </source>
</evidence>
<feature type="transmembrane region" description="Helical" evidence="2">
    <location>
        <begin position="431"/>
        <end position="450"/>
    </location>
</feature>
<dbReference type="InterPro" id="IPR002656">
    <property type="entry name" value="Acyl_transf_3_dom"/>
</dbReference>
<evidence type="ECO:0000313" key="6">
    <source>
        <dbReference type="WBParaSite" id="SSTP_0000368800.1"/>
    </source>
</evidence>
<keyword evidence="5" id="KW-1185">Reference proteome</keyword>
<dbReference type="PANTHER" id="PTHR11161:SF14">
    <property type="entry name" value="NOSE RESISTANT-TO-FLUOXETINE PROTEIN N-TERMINAL DOMAIN-CONTAINING PROTEIN"/>
    <property type="match status" value="1"/>
</dbReference>
<feature type="transmembrane region" description="Helical" evidence="2">
    <location>
        <begin position="457"/>
        <end position="479"/>
    </location>
</feature>
<feature type="transmembrane region" description="Helical" evidence="2">
    <location>
        <begin position="537"/>
        <end position="561"/>
    </location>
</feature>
<feature type="transmembrane region" description="Helical" evidence="2">
    <location>
        <begin position="227"/>
        <end position="247"/>
    </location>
</feature>
<feature type="signal peptide" evidence="3">
    <location>
        <begin position="1"/>
        <end position="21"/>
    </location>
</feature>
<evidence type="ECO:0000256" key="1">
    <source>
        <dbReference type="SAM" id="MobiDB-lite"/>
    </source>
</evidence>
<evidence type="ECO:0000256" key="3">
    <source>
        <dbReference type="SAM" id="SignalP"/>
    </source>
</evidence>
<feature type="domain" description="Nose resistant-to-fluoxetine protein N-terminal" evidence="4">
    <location>
        <begin position="96"/>
        <end position="229"/>
    </location>
</feature>
<keyword evidence="2" id="KW-0472">Membrane</keyword>
<keyword evidence="3" id="KW-0732">Signal</keyword>
<feature type="transmembrane region" description="Helical" evidence="2">
    <location>
        <begin position="373"/>
        <end position="391"/>
    </location>
</feature>
<name>A0A913HKK3_STRER</name>
<dbReference type="SMART" id="SM00703">
    <property type="entry name" value="NRF"/>
    <property type="match status" value="1"/>
</dbReference>
<accession>A0A913HKK3</accession>
<sequence length="752" mass="87282">MKILLTIIFLLFIILYNSCFGCILCHKYTPKPPVPLDEFRLPSIEFLLSVKDQVIEYCDDTSVFNLTINCDRQIKQLSCAVKELWNYVANECPQTEDECKKCQIDKAKQYMKSSWFLAWFDSIGKMPSGISDGNYHWLGDYEQCALLSEGNFFESRYCMVHFELKGDIKQFDEECHSSTHFDAPNIKLGICTPAYCTLEESKTILRSLAPMPIEINCEPPPELSTKSFIFIFIFGLWILFVLTMSIFEHSDVDNMLNFKYITNAVSIRKNFRQCFSTKRPHEKIHTLDGIQFLSVLFLIIGNVFNIMAPYMENVGFLYLFNKRIAAQPIINYLYHVDGLLVLSALSTTLKLYIHVNSLKNTIQLILDRAIRIFPIYAFILCFTTFLFARLGSGPMWSHSLMADRCEKEFWKELLFINNFFGYQETCLDGSYLIANAAQLFIILMFLLYMYKTFPKATIYTSLLLIISSILYTFIITIIFKTPPTLIPTHQFVGNNATEDYINKILVQPYSHIGPYFIGFLFALFIINESFSKIIDVLLYLGILVVSILVIFTPYLFIISGFDTSWNILFSLYSTFSNILWSIVLLVLIYLFDKKSNLISVFLSWRIFHPLSKLSYVIFMISEPVALYYFSSLHRPFHATTMAYLSVTMGIVVVSIVVSALVDVFISRPIRNIFKFSERRRYLTKSNSQISQDDDNDDGIEMSIYKRNRKPLNLQRKEKKIPEREGDNKMRHHKGCPDYESDVDDISIIEHEH</sequence>
<feature type="transmembrane region" description="Helical" evidence="2">
    <location>
        <begin position="289"/>
        <end position="311"/>
    </location>
</feature>
<dbReference type="InterPro" id="IPR006621">
    <property type="entry name" value="Nose-resist-to-fluoxetine_N"/>
</dbReference>
<protein>
    <submittedName>
        <fullName evidence="6 7">NRF domain-containing protein</fullName>
    </submittedName>
</protein>
<feature type="chain" id="PRO_5037286473" evidence="3">
    <location>
        <begin position="22"/>
        <end position="752"/>
    </location>
</feature>
<evidence type="ECO:0000313" key="5">
    <source>
        <dbReference type="Proteomes" id="UP000035681"/>
    </source>
</evidence>
<proteinExistence type="predicted"/>
<evidence type="ECO:0000313" key="7">
    <source>
        <dbReference type="WBParaSite" id="TCONS_00010554.p1"/>
    </source>
</evidence>
<feature type="transmembrane region" description="Helical" evidence="2">
    <location>
        <begin position="567"/>
        <end position="591"/>
    </location>
</feature>
<dbReference type="AlphaFoldDB" id="A0A913HKK3"/>
<dbReference type="WBParaSite" id="SSTP_0000368800.1">
    <property type="protein sequence ID" value="SSTP_0000368800.1"/>
    <property type="gene ID" value="SSTP_0000368800"/>
</dbReference>
<keyword evidence="2" id="KW-1133">Transmembrane helix</keyword>
<reference evidence="6" key="1">
    <citation type="submission" date="2022-10" db="UniProtKB">
        <authorList>
            <consortium name="WormBaseParasite"/>
        </authorList>
    </citation>
    <scope>IDENTIFICATION</scope>
</reference>
<dbReference type="WBParaSite" id="TCONS_00010554.p1">
    <property type="protein sequence ID" value="TCONS_00010554.p1"/>
    <property type="gene ID" value="XLOC_003817"/>
</dbReference>
<dbReference type="Pfam" id="PF20146">
    <property type="entry name" value="NRF"/>
    <property type="match status" value="1"/>
</dbReference>
<dbReference type="GO" id="GO:0016747">
    <property type="term" value="F:acyltransferase activity, transferring groups other than amino-acyl groups"/>
    <property type="evidence" value="ECO:0007669"/>
    <property type="project" value="InterPro"/>
</dbReference>
<feature type="region of interest" description="Disordered" evidence="1">
    <location>
        <begin position="710"/>
        <end position="743"/>
    </location>
</feature>
<feature type="transmembrane region" description="Helical" evidence="2">
    <location>
        <begin position="512"/>
        <end position="530"/>
    </location>
</feature>
<feature type="transmembrane region" description="Helical" evidence="2">
    <location>
        <begin position="642"/>
        <end position="665"/>
    </location>
</feature>
<dbReference type="Pfam" id="PF01757">
    <property type="entry name" value="Acyl_transf_3"/>
    <property type="match status" value="1"/>
</dbReference>